<name>A0A6N4SUE2_CYTH3</name>
<dbReference type="InterPro" id="IPR003331">
    <property type="entry name" value="UDP_GlcNAc_Epimerase_2_dom"/>
</dbReference>
<dbReference type="PANTHER" id="PTHR43174:SF1">
    <property type="entry name" value="UDP-N-ACETYLGLUCOSAMINE 2-EPIMERASE"/>
    <property type="match status" value="1"/>
</dbReference>
<comment type="similarity">
    <text evidence="1">Belongs to the UDP-N-acetylglucosamine 2-epimerase family.</text>
</comment>
<keyword evidence="4" id="KW-1185">Reference proteome</keyword>
<evidence type="ECO:0000313" key="3">
    <source>
        <dbReference type="EMBL" id="ABG60024.1"/>
    </source>
</evidence>
<dbReference type="PANTHER" id="PTHR43174">
    <property type="entry name" value="UDP-N-ACETYLGLUCOSAMINE 2-EPIMERASE"/>
    <property type="match status" value="1"/>
</dbReference>
<dbReference type="SUPFAM" id="SSF53756">
    <property type="entry name" value="UDP-Glycosyltransferase/glycogen phosphorylase"/>
    <property type="match status" value="1"/>
</dbReference>
<dbReference type="Pfam" id="PF02350">
    <property type="entry name" value="Epimerase_2"/>
    <property type="match status" value="1"/>
</dbReference>
<dbReference type="KEGG" id="chu:CHU_2775"/>
<dbReference type="Gene3D" id="3.40.50.2000">
    <property type="entry name" value="Glycogen Phosphorylase B"/>
    <property type="match status" value="2"/>
</dbReference>
<dbReference type="Proteomes" id="UP000001822">
    <property type="component" value="Chromosome"/>
</dbReference>
<reference evidence="3 4" key="1">
    <citation type="journal article" date="2007" name="Appl. Environ. Microbiol.">
        <title>Genome sequence of the cellulolytic gliding bacterium Cytophaga hutchinsonii.</title>
        <authorList>
            <person name="Xie G."/>
            <person name="Bruce D.C."/>
            <person name="Challacombe J.F."/>
            <person name="Chertkov O."/>
            <person name="Detter J.C."/>
            <person name="Gilna P."/>
            <person name="Han C.S."/>
            <person name="Lucas S."/>
            <person name="Misra M."/>
            <person name="Myers G.L."/>
            <person name="Richardson P."/>
            <person name="Tapia R."/>
            <person name="Thayer N."/>
            <person name="Thompson L.S."/>
            <person name="Brettin T.S."/>
            <person name="Henrissat B."/>
            <person name="Wilson D.B."/>
            <person name="McBride M.J."/>
        </authorList>
    </citation>
    <scope>NUCLEOTIDE SEQUENCE [LARGE SCALE GENOMIC DNA]</scope>
    <source>
        <strain evidence="4">ATCC 33406 / DSM 1761 / CIP 103989 / NBRC 15051 / NCIMB 9469 / D465</strain>
    </source>
</reference>
<protein>
    <submittedName>
        <fullName evidence="3">UDP-N-acetyl glucosamine-2-epimerase</fullName>
    </submittedName>
</protein>
<dbReference type="EMBL" id="CP000383">
    <property type="protein sequence ID" value="ABG60024.1"/>
    <property type="molecule type" value="Genomic_DNA"/>
</dbReference>
<evidence type="ECO:0000313" key="4">
    <source>
        <dbReference type="Proteomes" id="UP000001822"/>
    </source>
</evidence>
<feature type="domain" description="UDP-N-acetylglucosamine 2-epimerase" evidence="2">
    <location>
        <begin position="51"/>
        <end position="383"/>
    </location>
</feature>
<organism evidence="3 4">
    <name type="scientific">Cytophaga hutchinsonii (strain ATCC 33406 / DSM 1761 / CIP 103989 / NBRC 15051 / NCIMB 9469 / D465)</name>
    <dbReference type="NCBI Taxonomy" id="269798"/>
    <lineage>
        <taxon>Bacteria</taxon>
        <taxon>Pseudomonadati</taxon>
        <taxon>Bacteroidota</taxon>
        <taxon>Cytophagia</taxon>
        <taxon>Cytophagales</taxon>
        <taxon>Cytophagaceae</taxon>
        <taxon>Cytophaga</taxon>
    </lineage>
</organism>
<gene>
    <name evidence="3" type="primary">wecB</name>
    <name evidence="3" type="ordered locus">CHU_2775</name>
</gene>
<dbReference type="InterPro" id="IPR029767">
    <property type="entry name" value="WecB-like"/>
</dbReference>
<dbReference type="AlphaFoldDB" id="A0A6N4SUE2"/>
<keyword evidence="1" id="KW-0413">Isomerase</keyword>
<dbReference type="CDD" id="cd03786">
    <property type="entry name" value="GTB_UDP-GlcNAc_2-Epimerase"/>
    <property type="match status" value="1"/>
</dbReference>
<accession>A0A6N4SUE2</accession>
<sequence>MEFLEMDSVIFSEDKGFQYFYRIIQSVMLDIVIVAGARPNFVKIAPLIHKLLREEKINYTLVHTGQHYDPLMNDVFFEDLSIPAPSYHLGISGGSQNKQTSEIITGFEEFLKDSNAKAVIVVGDVTSTMACSIVTKKLHRDLIHIEAGLRSHDRAMPEEINRILTDSITDYFFTTSREAGANLVKEGIADDRIFFVGNIMIDSLVRTLPFIQRPEVYRTYSLEENNYYLLTLHRADNVDNADVLTDILRAVSESIGDRTCIFPVHPRTEKMLRGTSIFHEIKNIEFIEPLRYLEFLFMQKHAKAVITDSGGIQEETTFMNVPCVTYRTTTERPETITTGSNELAQDLPALKAFLNTLEAGEWKTSSIPPLWDGNTAGRIVQKLHAIYSI</sequence>
<proteinExistence type="inferred from homology"/>
<evidence type="ECO:0000259" key="2">
    <source>
        <dbReference type="Pfam" id="PF02350"/>
    </source>
</evidence>
<dbReference type="NCBIfam" id="TIGR00236">
    <property type="entry name" value="wecB"/>
    <property type="match status" value="1"/>
</dbReference>
<dbReference type="GO" id="GO:0016853">
    <property type="term" value="F:isomerase activity"/>
    <property type="evidence" value="ECO:0007669"/>
    <property type="project" value="UniProtKB-KW"/>
</dbReference>
<evidence type="ECO:0000256" key="1">
    <source>
        <dbReference type="RuleBase" id="RU003513"/>
    </source>
</evidence>